<evidence type="ECO:0000313" key="1">
    <source>
        <dbReference type="EMBL" id="GAA1141490.1"/>
    </source>
</evidence>
<gene>
    <name evidence="1" type="ORF">GCM10009606_21190</name>
</gene>
<sequence>MWDTVQTNAQHLTHDMPCPHCGHALHTYLECGDGCDCVPLRPSKYAQLATV</sequence>
<name>A0ABP4EWV7_9ACTN</name>
<dbReference type="EMBL" id="BAAAJE010000007">
    <property type="protein sequence ID" value="GAA1141490.1"/>
    <property type="molecule type" value="Genomic_DNA"/>
</dbReference>
<dbReference type="Proteomes" id="UP001499979">
    <property type="component" value="Unassembled WGS sequence"/>
</dbReference>
<reference evidence="2" key="1">
    <citation type="journal article" date="2019" name="Int. J. Syst. Evol. Microbiol.">
        <title>The Global Catalogue of Microorganisms (GCM) 10K type strain sequencing project: providing services to taxonomists for standard genome sequencing and annotation.</title>
        <authorList>
            <consortium name="The Broad Institute Genomics Platform"/>
            <consortium name="The Broad Institute Genome Sequencing Center for Infectious Disease"/>
            <person name="Wu L."/>
            <person name="Ma J."/>
        </authorList>
    </citation>
    <scope>NUCLEOTIDE SEQUENCE [LARGE SCALE GENOMIC DNA]</scope>
    <source>
        <strain evidence="2">JCM 11813</strain>
    </source>
</reference>
<protein>
    <submittedName>
        <fullName evidence="1">Uncharacterized protein</fullName>
    </submittedName>
</protein>
<comment type="caution">
    <text evidence="1">The sequence shown here is derived from an EMBL/GenBank/DDBJ whole genome shotgun (WGS) entry which is preliminary data.</text>
</comment>
<accession>A0ABP4EWV7</accession>
<evidence type="ECO:0000313" key="2">
    <source>
        <dbReference type="Proteomes" id="UP001499979"/>
    </source>
</evidence>
<keyword evidence="2" id="KW-1185">Reference proteome</keyword>
<organism evidence="1 2">
    <name type="scientific">Nocardioides aquiterrae</name>
    <dbReference type="NCBI Taxonomy" id="203799"/>
    <lineage>
        <taxon>Bacteria</taxon>
        <taxon>Bacillati</taxon>
        <taxon>Actinomycetota</taxon>
        <taxon>Actinomycetes</taxon>
        <taxon>Propionibacteriales</taxon>
        <taxon>Nocardioidaceae</taxon>
        <taxon>Nocardioides</taxon>
    </lineage>
</organism>
<dbReference type="RefSeq" id="WP_343907497.1">
    <property type="nucleotide sequence ID" value="NZ_BAAAJE010000007.1"/>
</dbReference>
<proteinExistence type="predicted"/>